<evidence type="ECO:0000313" key="2">
    <source>
        <dbReference type="Proteomes" id="UP000095512"/>
    </source>
</evidence>
<sequence length="77" mass="9051">MEPLIQYKYIRFIAKKEGEKDMTKKEKEVLDGYYDSLISEYMDSKDDTVEGRIAFSKFAIVYDLRQALKNINMEQGA</sequence>
<evidence type="ECO:0000313" key="1">
    <source>
        <dbReference type="EMBL" id="CUQ26646.1"/>
    </source>
</evidence>
<gene>
    <name evidence="1" type="ORF">ERS852480_05290</name>
</gene>
<proteinExistence type="predicted"/>
<dbReference type="EMBL" id="CZAB01000141">
    <property type="protein sequence ID" value="CUQ26646.1"/>
    <property type="molecule type" value="Genomic_DNA"/>
</dbReference>
<dbReference type="Proteomes" id="UP000095512">
    <property type="component" value="Unassembled WGS sequence"/>
</dbReference>
<accession>A0A174UZB9</accession>
<protein>
    <submittedName>
        <fullName evidence="1">Uncharacterized protein</fullName>
    </submittedName>
</protein>
<organism evidence="1 2">
    <name type="scientific">Enterocloster clostridioformis</name>
    <dbReference type="NCBI Taxonomy" id="1531"/>
    <lineage>
        <taxon>Bacteria</taxon>
        <taxon>Bacillati</taxon>
        <taxon>Bacillota</taxon>
        <taxon>Clostridia</taxon>
        <taxon>Lachnospirales</taxon>
        <taxon>Lachnospiraceae</taxon>
        <taxon>Enterocloster</taxon>
    </lineage>
</organism>
<dbReference type="AlphaFoldDB" id="A0A174UZB9"/>
<name>A0A174UZB9_9FIRM</name>
<reference evidence="1 2" key="1">
    <citation type="submission" date="2015-09" db="EMBL/GenBank/DDBJ databases">
        <authorList>
            <consortium name="Pathogen Informatics"/>
        </authorList>
    </citation>
    <scope>NUCLEOTIDE SEQUENCE [LARGE SCALE GENOMIC DNA]</scope>
    <source>
        <strain evidence="1 2">2789STDY5834865</strain>
    </source>
</reference>